<dbReference type="InterPro" id="IPR002481">
    <property type="entry name" value="FUR"/>
</dbReference>
<dbReference type="HOGENOM" id="CLU_096072_6_1_10"/>
<evidence type="ECO:0000256" key="1">
    <source>
        <dbReference type="PIRSR" id="PIRSR602481-1"/>
    </source>
</evidence>
<feature type="binding site" evidence="1">
    <location>
        <position position="133"/>
    </location>
    <ligand>
        <name>Zn(2+)</name>
        <dbReference type="ChEBI" id="CHEBI:29105"/>
    </ligand>
</feature>
<dbReference type="AlphaFoldDB" id="E6SPZ9"/>
<name>E6SPZ9_BACT6</name>
<feature type="binding site" evidence="1">
    <location>
        <position position="136"/>
    </location>
    <ligand>
        <name>Zn(2+)</name>
        <dbReference type="ChEBI" id="CHEBI:29105"/>
    </ligand>
</feature>
<dbReference type="GO" id="GO:0003700">
    <property type="term" value="F:DNA-binding transcription factor activity"/>
    <property type="evidence" value="ECO:0007669"/>
    <property type="project" value="InterPro"/>
</dbReference>
<dbReference type="GO" id="GO:1900376">
    <property type="term" value="P:regulation of secondary metabolite biosynthetic process"/>
    <property type="evidence" value="ECO:0007669"/>
    <property type="project" value="TreeGrafter"/>
</dbReference>
<dbReference type="STRING" id="693979.Bache_0887"/>
<comment type="cofactor">
    <cofactor evidence="1">
        <name>Zn(2+)</name>
        <dbReference type="ChEBI" id="CHEBI:29105"/>
    </cofactor>
    <text evidence="1">Binds 1 zinc ion per subunit.</text>
</comment>
<dbReference type="PANTHER" id="PTHR33202:SF22">
    <property type="entry name" value="HYDROGEN PEROXIDE SENSITIVE REPRESSOR"/>
    <property type="match status" value="1"/>
</dbReference>
<dbReference type="eggNOG" id="COG0735">
    <property type="taxonomic scope" value="Bacteria"/>
</dbReference>
<organism evidence="2 3">
    <name type="scientific">Bacteroides helcogenes (strain ATCC 35417 / DSM 20613 / JCM 6297 / CCUG 15421 / P 36-108)</name>
    <dbReference type="NCBI Taxonomy" id="693979"/>
    <lineage>
        <taxon>Bacteria</taxon>
        <taxon>Pseudomonadati</taxon>
        <taxon>Bacteroidota</taxon>
        <taxon>Bacteroidia</taxon>
        <taxon>Bacteroidales</taxon>
        <taxon>Bacteroidaceae</taxon>
        <taxon>Bacteroides</taxon>
    </lineage>
</organism>
<protein>
    <recommendedName>
        <fullName evidence="4">Transcriptional repressor</fullName>
    </recommendedName>
</protein>
<dbReference type="RefSeq" id="WP_013546517.1">
    <property type="nucleotide sequence ID" value="NC_014933.1"/>
</dbReference>
<dbReference type="SUPFAM" id="SSF46785">
    <property type="entry name" value="Winged helix' DNA-binding domain"/>
    <property type="match status" value="1"/>
</dbReference>
<dbReference type="InterPro" id="IPR036388">
    <property type="entry name" value="WH-like_DNA-bd_sf"/>
</dbReference>
<evidence type="ECO:0000313" key="3">
    <source>
        <dbReference type="Proteomes" id="UP000008630"/>
    </source>
</evidence>
<gene>
    <name evidence="2" type="ordered locus">Bache_0887</name>
</gene>
<dbReference type="Proteomes" id="UP000008630">
    <property type="component" value="Chromosome"/>
</dbReference>
<keyword evidence="3" id="KW-1185">Reference proteome</keyword>
<accession>E6SPZ9</accession>
<proteinExistence type="predicted"/>
<dbReference type="Pfam" id="PF01475">
    <property type="entry name" value="FUR"/>
    <property type="match status" value="1"/>
</dbReference>
<dbReference type="PANTHER" id="PTHR33202">
    <property type="entry name" value="ZINC UPTAKE REGULATION PROTEIN"/>
    <property type="match status" value="1"/>
</dbReference>
<dbReference type="OrthoDB" id="594893at2"/>
<dbReference type="EMBL" id="CP002352">
    <property type="protein sequence ID" value="ADV42904.1"/>
    <property type="molecule type" value="Genomic_DNA"/>
</dbReference>
<feature type="binding site" evidence="1">
    <location>
        <position position="100"/>
    </location>
    <ligand>
        <name>Zn(2+)</name>
        <dbReference type="ChEBI" id="CHEBI:29105"/>
    </ligand>
</feature>
<dbReference type="KEGG" id="bhl:Bache_0887"/>
<dbReference type="Gene3D" id="1.10.10.10">
    <property type="entry name" value="Winged helix-like DNA-binding domain superfamily/Winged helix DNA-binding domain"/>
    <property type="match status" value="1"/>
</dbReference>
<evidence type="ECO:0008006" key="4">
    <source>
        <dbReference type="Google" id="ProtNLM"/>
    </source>
</evidence>
<dbReference type="GO" id="GO:0000976">
    <property type="term" value="F:transcription cis-regulatory region binding"/>
    <property type="evidence" value="ECO:0007669"/>
    <property type="project" value="TreeGrafter"/>
</dbReference>
<dbReference type="GO" id="GO:0008270">
    <property type="term" value="F:zinc ion binding"/>
    <property type="evidence" value="ECO:0007669"/>
    <property type="project" value="TreeGrafter"/>
</dbReference>
<reference evidence="2 3" key="2">
    <citation type="journal article" date="2011" name="Stand. Genomic Sci.">
        <title>Complete genome sequence of Bacteroides helcogenes type strain (P 36-108).</title>
        <authorList>
            <person name="Pati A."/>
            <person name="Gronow S."/>
            <person name="Zeytun A."/>
            <person name="Lapidus A."/>
            <person name="Nolan M."/>
            <person name="Hammon N."/>
            <person name="Deshpande S."/>
            <person name="Cheng J.F."/>
            <person name="Tapia R."/>
            <person name="Han C."/>
            <person name="Goodwin L."/>
            <person name="Pitluck S."/>
            <person name="Liolios K."/>
            <person name="Pagani I."/>
            <person name="Ivanova N."/>
            <person name="Mavromatis K."/>
            <person name="Chen A."/>
            <person name="Palaniappan K."/>
            <person name="Land M."/>
            <person name="Hauser L."/>
            <person name="Chang Y.J."/>
            <person name="Jeffries C.D."/>
            <person name="Detter J.C."/>
            <person name="Brambilla E."/>
            <person name="Rohde M."/>
            <person name="Goker M."/>
            <person name="Woyke T."/>
            <person name="Bristow J."/>
            <person name="Eisen J.A."/>
            <person name="Markowitz V."/>
            <person name="Hugenholtz P."/>
            <person name="Kyrpides N.C."/>
            <person name="Klenk H.P."/>
            <person name="Lucas S."/>
        </authorList>
    </citation>
    <scope>NUCLEOTIDE SEQUENCE [LARGE SCALE GENOMIC DNA]</scope>
    <source>
        <strain evidence="3">ATCC 35417 / DSM 20613 / JCM 6297 / CCUG 15421 / P 36-108</strain>
    </source>
</reference>
<keyword evidence="1" id="KW-0479">Metal-binding</keyword>
<keyword evidence="1" id="KW-0862">Zinc</keyword>
<dbReference type="GO" id="GO:0045892">
    <property type="term" value="P:negative regulation of DNA-templated transcription"/>
    <property type="evidence" value="ECO:0007669"/>
    <property type="project" value="TreeGrafter"/>
</dbReference>
<feature type="binding site" evidence="1">
    <location>
        <position position="97"/>
    </location>
    <ligand>
        <name>Zn(2+)</name>
        <dbReference type="ChEBI" id="CHEBI:29105"/>
    </ligand>
</feature>
<reference key="1">
    <citation type="submission" date="2010-11" db="EMBL/GenBank/DDBJ databases">
        <title>The complete genome of Bacteroides helcogenes P 36-108.</title>
        <authorList>
            <consortium name="US DOE Joint Genome Institute (JGI-PGF)"/>
            <person name="Lucas S."/>
            <person name="Copeland A."/>
            <person name="Lapidus A."/>
            <person name="Bruce D."/>
            <person name="Goodwin L."/>
            <person name="Pitluck S."/>
            <person name="Kyrpides N."/>
            <person name="Mavromatis K."/>
            <person name="Ivanova N."/>
            <person name="Zeytun A."/>
            <person name="Brettin T."/>
            <person name="Detter J.C."/>
            <person name="Tapia R."/>
            <person name="Han C."/>
            <person name="Land M."/>
            <person name="Hauser L."/>
            <person name="Markowitz V."/>
            <person name="Cheng J.-F."/>
            <person name="Hugenholtz P."/>
            <person name="Woyke T."/>
            <person name="Wu D."/>
            <person name="Gronow S."/>
            <person name="Wellnitz S."/>
            <person name="Brambilla E."/>
            <person name="Klenk H.-P."/>
            <person name="Eisen J.A."/>
        </authorList>
    </citation>
    <scope>NUCLEOTIDE SEQUENCE</scope>
    <source>
        <strain>P 36-108</strain>
    </source>
</reference>
<sequence>MTTKESSDIIAKAAIRPTSIRILVYKAISELKDTFSLADLEDQLPTIDKSSIFRALTLFHEHHLIHSINDGSGFMKYCLCHNHGSCREEEAHAHFHCEICNKTFCLDSCRIPDILVPEAYIIREVNFVIKGICAKCASKH</sequence>
<dbReference type="InterPro" id="IPR036390">
    <property type="entry name" value="WH_DNA-bd_sf"/>
</dbReference>
<evidence type="ECO:0000313" key="2">
    <source>
        <dbReference type="EMBL" id="ADV42904.1"/>
    </source>
</evidence>